<reference evidence="2" key="1">
    <citation type="submission" date="2025-08" db="UniProtKB">
        <authorList>
            <consortium name="Ensembl"/>
        </authorList>
    </citation>
    <scope>IDENTIFICATION</scope>
</reference>
<protein>
    <recommendedName>
        <fullName evidence="1">Voltage-dependent calcium channel alpha-2/delta subunit conserved region domain-containing protein</fullName>
    </recommendedName>
</protein>
<sequence length="96" mass="10612">MVLLPSILQLCKSTPHCKLFFIFMLLNSNNKSLLASCCLSQIGRFFGEVDGSIMASLLKMGMFKKVSLFDYQAMCKTGHHHASSARPLLSVSLITI</sequence>
<evidence type="ECO:0000313" key="2">
    <source>
        <dbReference type="Ensembl" id="ENSOABP00000026583.1"/>
    </source>
</evidence>
<organism evidence="2 3">
    <name type="scientific">Oreochromis aureus</name>
    <name type="common">Israeli tilapia</name>
    <name type="synonym">Chromis aureus</name>
    <dbReference type="NCBI Taxonomy" id="47969"/>
    <lineage>
        <taxon>Eukaryota</taxon>
        <taxon>Metazoa</taxon>
        <taxon>Chordata</taxon>
        <taxon>Craniata</taxon>
        <taxon>Vertebrata</taxon>
        <taxon>Euteleostomi</taxon>
        <taxon>Actinopterygii</taxon>
        <taxon>Neopterygii</taxon>
        <taxon>Teleostei</taxon>
        <taxon>Neoteleostei</taxon>
        <taxon>Acanthomorphata</taxon>
        <taxon>Ovalentaria</taxon>
        <taxon>Cichlomorphae</taxon>
        <taxon>Cichliformes</taxon>
        <taxon>Cichlidae</taxon>
        <taxon>African cichlids</taxon>
        <taxon>Pseudocrenilabrinae</taxon>
        <taxon>Oreochromini</taxon>
        <taxon>Oreochromis</taxon>
    </lineage>
</organism>
<name>A0A668TIQ2_OREAU</name>
<dbReference type="Ensembl" id="ENSOABT00000027343.2">
    <property type="protein sequence ID" value="ENSOABP00000026583.1"/>
    <property type="gene ID" value="ENSOABG00000012561.2"/>
</dbReference>
<dbReference type="InterPro" id="IPR013680">
    <property type="entry name" value="VDCC_a2/dsu"/>
</dbReference>
<keyword evidence="3" id="KW-1185">Reference proteome</keyword>
<proteinExistence type="predicted"/>
<dbReference type="AlphaFoldDB" id="A0A668TIQ2"/>
<feature type="domain" description="Voltage-dependent calcium channel alpha-2/delta subunit conserved region" evidence="1">
    <location>
        <begin position="39"/>
        <end position="85"/>
    </location>
</feature>
<evidence type="ECO:0000259" key="1">
    <source>
        <dbReference type="Pfam" id="PF08473"/>
    </source>
</evidence>
<dbReference type="Pfam" id="PF08473">
    <property type="entry name" value="VGCC_alpha2"/>
    <property type="match status" value="1"/>
</dbReference>
<accession>A0A668TIQ2</accession>
<dbReference type="OMA" id="MFSQPVK"/>
<evidence type="ECO:0000313" key="3">
    <source>
        <dbReference type="Proteomes" id="UP000472276"/>
    </source>
</evidence>
<reference evidence="2" key="2">
    <citation type="submission" date="2025-09" db="UniProtKB">
        <authorList>
            <consortium name="Ensembl"/>
        </authorList>
    </citation>
    <scope>IDENTIFICATION</scope>
</reference>
<dbReference type="Proteomes" id="UP000472276">
    <property type="component" value="Unassembled WGS sequence"/>
</dbReference>